<dbReference type="EMBL" id="MU853893">
    <property type="protein sequence ID" value="KAK3936133.1"/>
    <property type="molecule type" value="Genomic_DNA"/>
</dbReference>
<feature type="region of interest" description="Disordered" evidence="1">
    <location>
        <begin position="1"/>
        <end position="42"/>
    </location>
</feature>
<accession>A0AAN6N0V4</accession>
<protein>
    <submittedName>
        <fullName evidence="2">Uncharacterized protein</fullName>
    </submittedName>
</protein>
<proteinExistence type="predicted"/>
<gene>
    <name evidence="2" type="ORF">QBC46DRAFT_36606</name>
</gene>
<organism evidence="2 3">
    <name type="scientific">Diplogelasinospora grovesii</name>
    <dbReference type="NCBI Taxonomy" id="303347"/>
    <lineage>
        <taxon>Eukaryota</taxon>
        <taxon>Fungi</taxon>
        <taxon>Dikarya</taxon>
        <taxon>Ascomycota</taxon>
        <taxon>Pezizomycotina</taxon>
        <taxon>Sordariomycetes</taxon>
        <taxon>Sordariomycetidae</taxon>
        <taxon>Sordariales</taxon>
        <taxon>Diplogelasinosporaceae</taxon>
        <taxon>Diplogelasinospora</taxon>
    </lineage>
</organism>
<feature type="compositionally biased region" description="Low complexity" evidence="1">
    <location>
        <begin position="157"/>
        <end position="230"/>
    </location>
</feature>
<reference evidence="3" key="1">
    <citation type="journal article" date="2023" name="Mol. Phylogenet. Evol.">
        <title>Genome-scale phylogeny and comparative genomics of the fungal order Sordariales.</title>
        <authorList>
            <person name="Hensen N."/>
            <person name="Bonometti L."/>
            <person name="Westerberg I."/>
            <person name="Brannstrom I.O."/>
            <person name="Guillou S."/>
            <person name="Cros-Aarteil S."/>
            <person name="Calhoun S."/>
            <person name="Haridas S."/>
            <person name="Kuo A."/>
            <person name="Mondo S."/>
            <person name="Pangilinan J."/>
            <person name="Riley R."/>
            <person name="LaButti K."/>
            <person name="Andreopoulos B."/>
            <person name="Lipzen A."/>
            <person name="Chen C."/>
            <person name="Yan M."/>
            <person name="Daum C."/>
            <person name="Ng V."/>
            <person name="Clum A."/>
            <person name="Steindorff A."/>
            <person name="Ohm R.A."/>
            <person name="Martin F."/>
            <person name="Silar P."/>
            <person name="Natvig D.O."/>
            <person name="Lalanne C."/>
            <person name="Gautier V."/>
            <person name="Ament-Velasquez S.L."/>
            <person name="Kruys A."/>
            <person name="Hutchinson M.I."/>
            <person name="Powell A.J."/>
            <person name="Barry K."/>
            <person name="Miller A.N."/>
            <person name="Grigoriev I.V."/>
            <person name="Debuchy R."/>
            <person name="Gladieux P."/>
            <person name="Hiltunen Thoren M."/>
            <person name="Johannesson H."/>
        </authorList>
    </citation>
    <scope>NUCLEOTIDE SEQUENCE [LARGE SCALE GENOMIC DNA]</scope>
    <source>
        <strain evidence="3">CBS 340.73</strain>
    </source>
</reference>
<comment type="caution">
    <text evidence="2">The sequence shown here is derived from an EMBL/GenBank/DDBJ whole genome shotgun (WGS) entry which is preliminary data.</text>
</comment>
<evidence type="ECO:0000313" key="3">
    <source>
        <dbReference type="Proteomes" id="UP001303473"/>
    </source>
</evidence>
<dbReference type="Proteomes" id="UP001303473">
    <property type="component" value="Unassembled WGS sequence"/>
</dbReference>
<sequence>MAPHKLPFLEEEKTLPTARDSKQRQSTLPQDQQRRTPTEKKKMACARRTLLAVSLCLLVLLGLASAARSPKATPCHEGNKVPVPEQKAVVESEPSSFSALLNAASPEVLHDLLHKYFPERFQHGVWSSEHQALDAVHRDNPPLATSLARLARRQDGNSNSTTSAAPTTSPNSPTSSSNSPTTPSTSATNSPTSAASTTANPQTTPSSATPSTSNTPNTSSATSDNNTPTSRSSKLVTQTFTSTSNGAVVIVTATTMVGANPTDASGSATTKAPGSLQTGAASGQRNSGGMALGGVLMGAAVAMLV</sequence>
<feature type="compositionally biased region" description="Basic and acidic residues" evidence="1">
    <location>
        <begin position="32"/>
        <end position="42"/>
    </location>
</feature>
<name>A0AAN6N0V4_9PEZI</name>
<keyword evidence="3" id="KW-1185">Reference proteome</keyword>
<evidence type="ECO:0000256" key="1">
    <source>
        <dbReference type="SAM" id="MobiDB-lite"/>
    </source>
</evidence>
<feature type="compositionally biased region" description="Basic and acidic residues" evidence="1">
    <location>
        <begin position="7"/>
        <end position="23"/>
    </location>
</feature>
<feature type="region of interest" description="Disordered" evidence="1">
    <location>
        <begin position="262"/>
        <end position="285"/>
    </location>
</feature>
<dbReference type="AlphaFoldDB" id="A0AAN6N0V4"/>
<feature type="region of interest" description="Disordered" evidence="1">
    <location>
        <begin position="153"/>
        <end position="238"/>
    </location>
</feature>
<evidence type="ECO:0000313" key="2">
    <source>
        <dbReference type="EMBL" id="KAK3936133.1"/>
    </source>
</evidence>